<dbReference type="EMBL" id="FODT01000004">
    <property type="protein sequence ID" value="SEO73444.1"/>
    <property type="molecule type" value="Genomic_DNA"/>
</dbReference>
<dbReference type="OrthoDB" id="7570189at2"/>
<organism evidence="1 2">
    <name type="scientific">Rhodopseudomonas pseudopalustris</name>
    <dbReference type="NCBI Taxonomy" id="1513892"/>
    <lineage>
        <taxon>Bacteria</taxon>
        <taxon>Pseudomonadati</taxon>
        <taxon>Pseudomonadota</taxon>
        <taxon>Alphaproteobacteria</taxon>
        <taxon>Hyphomicrobiales</taxon>
        <taxon>Nitrobacteraceae</taxon>
        <taxon>Rhodopseudomonas</taxon>
    </lineage>
</organism>
<dbReference type="Proteomes" id="UP000199615">
    <property type="component" value="Unassembled WGS sequence"/>
</dbReference>
<evidence type="ECO:0000313" key="2">
    <source>
        <dbReference type="Proteomes" id="UP000199615"/>
    </source>
</evidence>
<proteinExistence type="predicted"/>
<evidence type="ECO:0000313" key="1">
    <source>
        <dbReference type="EMBL" id="SEO73444.1"/>
    </source>
</evidence>
<accession>A0A1H8S4V9</accession>
<dbReference type="AlphaFoldDB" id="A0A1H8S4V9"/>
<dbReference type="Gene3D" id="2.40.10.270">
    <property type="entry name" value="Bacteriophage SPP1 head-tail adaptor protein"/>
    <property type="match status" value="1"/>
</dbReference>
<keyword evidence="2" id="KW-1185">Reference proteome</keyword>
<protein>
    <submittedName>
        <fullName evidence="1">Head-tail adaptor</fullName>
    </submittedName>
</protein>
<dbReference type="Pfam" id="PF05521">
    <property type="entry name" value="Phage_HCP"/>
    <property type="match status" value="1"/>
</dbReference>
<sequence>MIDPGKLNTRLTLETPVESGDGQGGVVRSFAPQNVVWAQLAPRAAREGVTADADGAVLRITITLRGGVALTRAHRLVDGAKIYRIIAWRERDHGALIEIDAELHQSPSS</sequence>
<dbReference type="InterPro" id="IPR008767">
    <property type="entry name" value="Phage_SPP1_head-tail_adaptor"/>
</dbReference>
<dbReference type="RefSeq" id="WP_092683483.1">
    <property type="nucleotide sequence ID" value="NZ_FODT01000004.1"/>
</dbReference>
<reference evidence="2" key="1">
    <citation type="submission" date="2016-10" db="EMBL/GenBank/DDBJ databases">
        <authorList>
            <person name="Varghese N."/>
            <person name="Submissions S."/>
        </authorList>
    </citation>
    <scope>NUCLEOTIDE SEQUENCE [LARGE SCALE GENOMIC DNA]</scope>
    <source>
        <strain evidence="2">DSM 123</strain>
    </source>
</reference>
<gene>
    <name evidence="1" type="ORF">SAMN05444123_104261</name>
</gene>
<name>A0A1H8S4V9_9BRAD</name>
<dbReference type="InterPro" id="IPR038666">
    <property type="entry name" value="SSP1_head-tail_sf"/>
</dbReference>